<sequence>MNMTTDRKIAVMLFILALVYLILSYQLPEFPYAIMDSDVLPKGLGYLLLVLAIILFVESKTETEGQRKKRQLSKADRNMLLMVLVLVLLYVILLDTLGFVIVSILFLIGTTRLLGYTNWRVNILVSVLFTLGLYYAFNYLIKIYLPQGILPF</sequence>
<feature type="transmembrane region" description="Helical" evidence="1">
    <location>
        <begin position="79"/>
        <end position="109"/>
    </location>
</feature>
<accession>A0ABU0CQZ9</accession>
<dbReference type="InterPro" id="IPR009936">
    <property type="entry name" value="DUF1468"/>
</dbReference>
<dbReference type="Pfam" id="PF07331">
    <property type="entry name" value="TctB"/>
    <property type="match status" value="1"/>
</dbReference>
<reference evidence="3 4" key="1">
    <citation type="submission" date="2023-07" db="EMBL/GenBank/DDBJ databases">
        <title>Genomic Encyclopedia of Type Strains, Phase IV (KMG-IV): sequencing the most valuable type-strain genomes for metagenomic binning, comparative biology and taxonomic classification.</title>
        <authorList>
            <person name="Goeker M."/>
        </authorList>
    </citation>
    <scope>NUCLEOTIDE SEQUENCE [LARGE SCALE GENOMIC DNA]</scope>
    <source>
        <strain evidence="3 4">DSM 17740</strain>
    </source>
</reference>
<organism evidence="3 4">
    <name type="scientific">Caldalkalibacillus uzonensis</name>
    <dbReference type="NCBI Taxonomy" id="353224"/>
    <lineage>
        <taxon>Bacteria</taxon>
        <taxon>Bacillati</taxon>
        <taxon>Bacillota</taxon>
        <taxon>Bacilli</taxon>
        <taxon>Bacillales</taxon>
        <taxon>Bacillaceae</taxon>
        <taxon>Caldalkalibacillus</taxon>
    </lineage>
</organism>
<comment type="caution">
    <text evidence="3">The sequence shown here is derived from an EMBL/GenBank/DDBJ whole genome shotgun (WGS) entry which is preliminary data.</text>
</comment>
<feature type="domain" description="DUF1468" evidence="2">
    <location>
        <begin position="10"/>
        <end position="146"/>
    </location>
</feature>
<evidence type="ECO:0000259" key="2">
    <source>
        <dbReference type="Pfam" id="PF07331"/>
    </source>
</evidence>
<keyword evidence="4" id="KW-1185">Reference proteome</keyword>
<feature type="transmembrane region" description="Helical" evidence="1">
    <location>
        <begin position="9"/>
        <end position="27"/>
    </location>
</feature>
<feature type="transmembrane region" description="Helical" evidence="1">
    <location>
        <begin position="121"/>
        <end position="141"/>
    </location>
</feature>
<dbReference type="EMBL" id="JAUSUQ010000005">
    <property type="protein sequence ID" value="MDQ0338845.1"/>
    <property type="molecule type" value="Genomic_DNA"/>
</dbReference>
<keyword evidence="1" id="KW-0472">Membrane</keyword>
<evidence type="ECO:0000313" key="3">
    <source>
        <dbReference type="EMBL" id="MDQ0338845.1"/>
    </source>
</evidence>
<protein>
    <submittedName>
        <fullName evidence="3">Tricarboxylic transport membrane protein</fullName>
    </submittedName>
</protein>
<gene>
    <name evidence="3" type="ORF">J2S00_001631</name>
</gene>
<feature type="transmembrane region" description="Helical" evidence="1">
    <location>
        <begin position="39"/>
        <end position="58"/>
    </location>
</feature>
<dbReference type="Proteomes" id="UP001232445">
    <property type="component" value="Unassembled WGS sequence"/>
</dbReference>
<keyword evidence="1" id="KW-0812">Transmembrane</keyword>
<keyword evidence="1" id="KW-1133">Transmembrane helix</keyword>
<proteinExistence type="predicted"/>
<evidence type="ECO:0000313" key="4">
    <source>
        <dbReference type="Proteomes" id="UP001232445"/>
    </source>
</evidence>
<name>A0ABU0CQZ9_9BACI</name>
<evidence type="ECO:0000256" key="1">
    <source>
        <dbReference type="SAM" id="Phobius"/>
    </source>
</evidence>